<sequence length="233" mass="26706">MASNKEENKDEENKKEEEEKKSEAPQYLTDSKSSGSGNKPYTNKSKEKYASTARERAQMARGSDKKDKYQTDPTPEGKPSPVEWQDKSVDKSKVRYCTLSIRCDTLLKPANYAEAKSNGKEEMIPSNGIIYATRTVEFYEGEFVFDVLLREVKKNKIHMEFEMTPIFNSNYIQGINNLYEFDGGALSGWMYKVNGWFPNYGCSRYLLKDGDVIEWVYTCDLGRDVGCEWMGGQ</sequence>
<protein>
    <submittedName>
        <fullName evidence="3">DUF4430 domain-containing protein</fullName>
    </submittedName>
</protein>
<comment type="caution">
    <text evidence="3">The sequence shown here is derived from an EMBL/GenBank/DDBJ whole genome shotgun (WGS) entry which is preliminary data.</text>
</comment>
<evidence type="ECO:0000256" key="1">
    <source>
        <dbReference type="SAM" id="MobiDB-lite"/>
    </source>
</evidence>
<gene>
    <name evidence="3" type="ORF">KQI89_16215</name>
</gene>
<feature type="compositionally biased region" description="Polar residues" evidence="1">
    <location>
        <begin position="28"/>
        <end position="43"/>
    </location>
</feature>
<organism evidence="3 4">
    <name type="scientific">Clostridium simiarum</name>
    <dbReference type="NCBI Taxonomy" id="2841506"/>
    <lineage>
        <taxon>Bacteria</taxon>
        <taxon>Bacillati</taxon>
        <taxon>Bacillota</taxon>
        <taxon>Clostridia</taxon>
        <taxon>Eubacteriales</taxon>
        <taxon>Clostridiaceae</taxon>
        <taxon>Clostridium</taxon>
    </lineage>
</organism>
<name>A0ABS6F461_9CLOT</name>
<feature type="compositionally biased region" description="Basic and acidic residues" evidence="1">
    <location>
        <begin position="44"/>
        <end position="70"/>
    </location>
</feature>
<keyword evidence="4" id="KW-1185">Reference proteome</keyword>
<feature type="compositionally biased region" description="Basic and acidic residues" evidence="1">
    <location>
        <begin position="1"/>
        <end position="23"/>
    </location>
</feature>
<dbReference type="Proteomes" id="UP000736583">
    <property type="component" value="Unassembled WGS sequence"/>
</dbReference>
<dbReference type="Pfam" id="PF14478">
    <property type="entry name" value="DUF4430"/>
    <property type="match status" value="1"/>
</dbReference>
<accession>A0ABS6F461</accession>
<feature type="domain" description="Transcobalamin-like C-terminal" evidence="2">
    <location>
        <begin position="141"/>
        <end position="218"/>
    </location>
</feature>
<reference evidence="3 4" key="1">
    <citation type="submission" date="2021-06" db="EMBL/GenBank/DDBJ databases">
        <authorList>
            <person name="Sun Q."/>
            <person name="Li D."/>
        </authorList>
    </citation>
    <scope>NUCLEOTIDE SEQUENCE [LARGE SCALE GENOMIC DNA]</scope>
    <source>
        <strain evidence="3 4">MSJ-4</strain>
    </source>
</reference>
<evidence type="ECO:0000313" key="3">
    <source>
        <dbReference type="EMBL" id="MBU5593295.1"/>
    </source>
</evidence>
<evidence type="ECO:0000259" key="2">
    <source>
        <dbReference type="Pfam" id="PF14478"/>
    </source>
</evidence>
<dbReference type="EMBL" id="JAHLQL010000008">
    <property type="protein sequence ID" value="MBU5593295.1"/>
    <property type="molecule type" value="Genomic_DNA"/>
</dbReference>
<feature type="region of interest" description="Disordered" evidence="1">
    <location>
        <begin position="1"/>
        <end position="87"/>
    </location>
</feature>
<dbReference type="InterPro" id="IPR027954">
    <property type="entry name" value="Transcobalamin-like_C"/>
</dbReference>
<evidence type="ECO:0000313" key="4">
    <source>
        <dbReference type="Proteomes" id="UP000736583"/>
    </source>
</evidence>
<proteinExistence type="predicted"/>